<name>A0A1E3XBG0_9BACT</name>
<sequence length="181" mass="20556">MACINGDWFHSRSSSNLEELLAVRTLVFESQKQEYIGFGWSGGREGNQKMYQFAAAANIQPSTMQTKIRAMIRYGFIKDRNQCPLIWTRMGSLWNDLYTVGNYNAAKQVYELTLTISLAIFAFNDSQVQYSINPANGDMSLKFLLNNLDNNDSISLKEFEALVGGNKSRVGGNTPYWKRDH</sequence>
<evidence type="ECO:0000313" key="2">
    <source>
        <dbReference type="Proteomes" id="UP000094056"/>
    </source>
</evidence>
<dbReference type="Proteomes" id="UP000094056">
    <property type="component" value="Unassembled WGS sequence"/>
</dbReference>
<dbReference type="EMBL" id="MAYW01000042">
    <property type="protein sequence ID" value="ODS32962.1"/>
    <property type="molecule type" value="Genomic_DNA"/>
</dbReference>
<proteinExistence type="predicted"/>
<reference evidence="1 2" key="1">
    <citation type="submission" date="2016-07" db="EMBL/GenBank/DDBJ databases">
        <title>Draft genome of Scalindua rubra, obtained from a brine-seawater interface in the Red Sea, sheds light on salt adaptation in anammox bacteria.</title>
        <authorList>
            <person name="Speth D.R."/>
            <person name="Lagkouvardos I."/>
            <person name="Wang Y."/>
            <person name="Qian P.-Y."/>
            <person name="Dutilh B.E."/>
            <person name="Jetten M.S."/>
        </authorList>
    </citation>
    <scope>NUCLEOTIDE SEQUENCE [LARGE SCALE GENOMIC DNA]</scope>
    <source>
        <strain evidence="1">BSI-1</strain>
    </source>
</reference>
<gene>
    <name evidence="1" type="ORF">SCARUB_01901</name>
</gene>
<accession>A0A1E3XBG0</accession>
<comment type="caution">
    <text evidence="1">The sequence shown here is derived from an EMBL/GenBank/DDBJ whole genome shotgun (WGS) entry which is preliminary data.</text>
</comment>
<protein>
    <submittedName>
        <fullName evidence="1">Uncharacterized protein</fullName>
    </submittedName>
</protein>
<organism evidence="1 2">
    <name type="scientific">Candidatus Scalindua rubra</name>
    <dbReference type="NCBI Taxonomy" id="1872076"/>
    <lineage>
        <taxon>Bacteria</taxon>
        <taxon>Pseudomonadati</taxon>
        <taxon>Planctomycetota</taxon>
        <taxon>Candidatus Brocadiia</taxon>
        <taxon>Candidatus Brocadiales</taxon>
        <taxon>Candidatus Scalinduaceae</taxon>
        <taxon>Candidatus Scalindua</taxon>
    </lineage>
</organism>
<dbReference type="AlphaFoldDB" id="A0A1E3XBG0"/>
<evidence type="ECO:0000313" key="1">
    <source>
        <dbReference type="EMBL" id="ODS32962.1"/>
    </source>
</evidence>